<dbReference type="InterPro" id="IPR003593">
    <property type="entry name" value="AAA+_ATPase"/>
</dbReference>
<protein>
    <submittedName>
        <fullName evidence="6">Type IV pilus assembly protein PilB</fullName>
    </submittedName>
</protein>
<dbReference type="PANTHER" id="PTHR30258">
    <property type="entry name" value="TYPE II SECRETION SYSTEM PROTEIN GSPE-RELATED"/>
    <property type="match status" value="1"/>
</dbReference>
<dbReference type="Gene3D" id="3.40.50.300">
    <property type="entry name" value="P-loop containing nucleotide triphosphate hydrolases"/>
    <property type="match status" value="1"/>
</dbReference>
<dbReference type="PANTHER" id="PTHR30258:SF1">
    <property type="entry name" value="PROTEIN TRANSPORT PROTEIN HOFB HOMOLOG"/>
    <property type="match status" value="1"/>
</dbReference>
<evidence type="ECO:0000256" key="1">
    <source>
        <dbReference type="ARBA" id="ARBA00006611"/>
    </source>
</evidence>
<proteinExistence type="inferred from homology"/>
<dbReference type="CDD" id="cd01129">
    <property type="entry name" value="PulE-GspE-like"/>
    <property type="match status" value="1"/>
</dbReference>
<dbReference type="InterPro" id="IPR027417">
    <property type="entry name" value="P-loop_NTPase"/>
</dbReference>
<dbReference type="Proteomes" id="UP000184693">
    <property type="component" value="Unassembled WGS sequence"/>
</dbReference>
<evidence type="ECO:0000259" key="5">
    <source>
        <dbReference type="PROSITE" id="PS00662"/>
    </source>
</evidence>
<dbReference type="GO" id="GO:0016887">
    <property type="term" value="F:ATP hydrolysis activity"/>
    <property type="evidence" value="ECO:0007669"/>
    <property type="project" value="TreeGrafter"/>
</dbReference>
<dbReference type="GO" id="GO:0005886">
    <property type="term" value="C:plasma membrane"/>
    <property type="evidence" value="ECO:0007669"/>
    <property type="project" value="TreeGrafter"/>
</dbReference>
<dbReference type="FunFam" id="3.40.50.300:FF:000398">
    <property type="entry name" value="Type IV pilus assembly ATPase PilB"/>
    <property type="match status" value="1"/>
</dbReference>
<dbReference type="PROSITE" id="PS00662">
    <property type="entry name" value="T2SP_E"/>
    <property type="match status" value="1"/>
</dbReference>
<evidence type="ECO:0000256" key="4">
    <source>
        <dbReference type="SAM" id="MobiDB-lite"/>
    </source>
</evidence>
<dbReference type="GO" id="GO:0005524">
    <property type="term" value="F:ATP binding"/>
    <property type="evidence" value="ECO:0007669"/>
    <property type="project" value="UniProtKB-KW"/>
</dbReference>
<evidence type="ECO:0000313" key="6">
    <source>
        <dbReference type="EMBL" id="SIN77717.1"/>
    </source>
</evidence>
<dbReference type="AlphaFoldDB" id="A0A1N6E466"/>
<dbReference type="SUPFAM" id="SSF52540">
    <property type="entry name" value="P-loop containing nucleoside triphosphate hydrolases"/>
    <property type="match status" value="1"/>
</dbReference>
<keyword evidence="2" id="KW-0547">Nucleotide-binding</keyword>
<accession>A0A1N6E466</accession>
<name>A0A1N6E466_9BURK</name>
<keyword evidence="3" id="KW-0067">ATP-binding</keyword>
<reference evidence="6 7" key="1">
    <citation type="submission" date="2016-11" db="EMBL/GenBank/DDBJ databases">
        <authorList>
            <person name="Jaros S."/>
            <person name="Januszkiewicz K."/>
            <person name="Wedrychowicz H."/>
        </authorList>
    </citation>
    <scope>NUCLEOTIDE SEQUENCE [LARGE SCALE GENOMIC DNA]</scope>
    <source>
        <strain evidence="6 7">GAS86</strain>
    </source>
</reference>
<dbReference type="SMART" id="SM00382">
    <property type="entry name" value="AAA"/>
    <property type="match status" value="1"/>
</dbReference>
<dbReference type="Pfam" id="PF00437">
    <property type="entry name" value="T2SSE"/>
    <property type="match status" value="1"/>
</dbReference>
<evidence type="ECO:0000256" key="3">
    <source>
        <dbReference type="ARBA" id="ARBA00022840"/>
    </source>
</evidence>
<evidence type="ECO:0000313" key="7">
    <source>
        <dbReference type="Proteomes" id="UP000184693"/>
    </source>
</evidence>
<gene>
    <name evidence="6" type="ORF">SAMN05444168_0138</name>
</gene>
<comment type="similarity">
    <text evidence="1">Belongs to the GSP E family.</text>
</comment>
<dbReference type="InterPro" id="IPR001482">
    <property type="entry name" value="T2SS/T4SS_dom"/>
</dbReference>
<feature type="domain" description="Bacterial type II secretion system protein E" evidence="5">
    <location>
        <begin position="297"/>
        <end position="311"/>
    </location>
</feature>
<dbReference type="Gene3D" id="3.30.450.90">
    <property type="match status" value="1"/>
</dbReference>
<evidence type="ECO:0000256" key="2">
    <source>
        <dbReference type="ARBA" id="ARBA00022741"/>
    </source>
</evidence>
<sequence length="480" mass="51044">MESLCSTGGSSRFPMSSSYRSAPAGIKHHAANLVAAGNVSHRALATEAEAVAGSAISTPPAPSQPSGVRPFAGATREDAPSRNPAPALADADNTPAVRLLNETLREATRRNASDLHIEPAEQGWRMRLRIDGVLHAIAQPPAHLRDAFITRVKVLARMDIAERRIPQDGRLRIATSPGRFEDYRVNSLPTLFGEKLVLRRLDALPTTLSLDSLGLDPAQRLALEAAIGAPHGLVLVTGPTGSGKTLSLYCFLQMLNAESRNVCSVEDPAEIQLAGINQVSVREKAGLTFAVALRAFLRQDPDVIMVGEIRDEETADVSVKAAQTGHLVLSTLHTNDAPAAIARLIDIGVEPYNLAAALRMVTAQRLVRRLCVACRAPAPQSATALNAAGFADDQLDGWCPYEAKGCEACHGIGYRGRIGIHQVMPVSDAMRELIVASAGTHALARLTHTERVTTLRDAALARVRDGTTSLAEALSATEVA</sequence>
<dbReference type="EMBL" id="FSRM01000001">
    <property type="protein sequence ID" value="SIN77717.1"/>
    <property type="molecule type" value="Genomic_DNA"/>
</dbReference>
<feature type="region of interest" description="Disordered" evidence="4">
    <location>
        <begin position="55"/>
        <end position="94"/>
    </location>
</feature>
<organism evidence="6 7">
    <name type="scientific">Paraburkholderia phenazinium</name>
    <dbReference type="NCBI Taxonomy" id="60549"/>
    <lineage>
        <taxon>Bacteria</taxon>
        <taxon>Pseudomonadati</taxon>
        <taxon>Pseudomonadota</taxon>
        <taxon>Betaproteobacteria</taxon>
        <taxon>Burkholderiales</taxon>
        <taxon>Burkholderiaceae</taxon>
        <taxon>Paraburkholderia</taxon>
    </lineage>
</organism>